<protein>
    <submittedName>
        <fullName evidence="1">Uncharacterized protein</fullName>
    </submittedName>
</protein>
<dbReference type="RefSeq" id="WP_264142537.1">
    <property type="nucleotide sequence ID" value="NZ_JAOYEY010000033.1"/>
</dbReference>
<sequence length="165" mass="20087">MQLNFDHQYDATLEYAKQLPSFDNIYAAQAFYYEFRQEHLHLLMEIANEYQVTLDYSKNSLIALEHLYFSLFRNNSFFDLQVTIDEFETSMGIYMCDVLVKQHPNKAEWLVEAYAYGDDKYVMGIRYGRYNQYFQNLFHQFYLMNKDAGKQELLRRYERMEKRCI</sequence>
<reference evidence="1 2" key="1">
    <citation type="submission" date="2022-10" db="EMBL/GenBank/DDBJ databases">
        <title>Draft genome assembly of moderately radiation resistant bacterium Metabacillus halosaccharovorans.</title>
        <authorList>
            <person name="Pal S."/>
            <person name="Gopinathan A."/>
        </authorList>
    </citation>
    <scope>NUCLEOTIDE SEQUENCE [LARGE SCALE GENOMIC DNA]</scope>
    <source>
        <strain evidence="1 2">VITHBRA001</strain>
    </source>
</reference>
<keyword evidence="2" id="KW-1185">Reference proteome</keyword>
<gene>
    <name evidence="1" type="ORF">OIH86_09190</name>
</gene>
<accession>A0ABT3DFI3</accession>
<name>A0ABT3DFI3_9BACI</name>
<evidence type="ECO:0000313" key="1">
    <source>
        <dbReference type="EMBL" id="MCV9885830.1"/>
    </source>
</evidence>
<dbReference type="EMBL" id="JAOYEY010000033">
    <property type="protein sequence ID" value="MCV9885830.1"/>
    <property type="molecule type" value="Genomic_DNA"/>
</dbReference>
<evidence type="ECO:0000313" key="2">
    <source>
        <dbReference type="Proteomes" id="UP001526147"/>
    </source>
</evidence>
<comment type="caution">
    <text evidence="1">The sequence shown here is derived from an EMBL/GenBank/DDBJ whole genome shotgun (WGS) entry which is preliminary data.</text>
</comment>
<dbReference type="Proteomes" id="UP001526147">
    <property type="component" value="Unassembled WGS sequence"/>
</dbReference>
<proteinExistence type="predicted"/>
<organism evidence="1 2">
    <name type="scientific">Metabacillus halosaccharovorans</name>
    <dbReference type="NCBI Taxonomy" id="930124"/>
    <lineage>
        <taxon>Bacteria</taxon>
        <taxon>Bacillati</taxon>
        <taxon>Bacillota</taxon>
        <taxon>Bacilli</taxon>
        <taxon>Bacillales</taxon>
        <taxon>Bacillaceae</taxon>
        <taxon>Metabacillus</taxon>
    </lineage>
</organism>